<dbReference type="EMBL" id="JARGDH010000001">
    <property type="protein sequence ID" value="KAL0281314.1"/>
    <property type="molecule type" value="Genomic_DNA"/>
</dbReference>
<proteinExistence type="predicted"/>
<gene>
    <name evidence="2" type="ORF">PYX00_002341</name>
</gene>
<organism evidence="2">
    <name type="scientific">Menopon gallinae</name>
    <name type="common">poultry shaft louse</name>
    <dbReference type="NCBI Taxonomy" id="328185"/>
    <lineage>
        <taxon>Eukaryota</taxon>
        <taxon>Metazoa</taxon>
        <taxon>Ecdysozoa</taxon>
        <taxon>Arthropoda</taxon>
        <taxon>Hexapoda</taxon>
        <taxon>Insecta</taxon>
        <taxon>Pterygota</taxon>
        <taxon>Neoptera</taxon>
        <taxon>Paraneoptera</taxon>
        <taxon>Psocodea</taxon>
        <taxon>Troctomorpha</taxon>
        <taxon>Phthiraptera</taxon>
        <taxon>Amblycera</taxon>
        <taxon>Menoponidae</taxon>
        <taxon>Menopon</taxon>
    </lineage>
</organism>
<feature type="chain" id="PRO_5043654687" evidence="1">
    <location>
        <begin position="19"/>
        <end position="246"/>
    </location>
</feature>
<dbReference type="SMART" id="SM00700">
    <property type="entry name" value="JHBP"/>
    <property type="match status" value="1"/>
</dbReference>
<accession>A0AAW2IGL9</accession>
<evidence type="ECO:0000256" key="1">
    <source>
        <dbReference type="SAM" id="SignalP"/>
    </source>
</evidence>
<protein>
    <submittedName>
        <fullName evidence="2">Uncharacterized protein</fullName>
    </submittedName>
</protein>
<feature type="signal peptide" evidence="1">
    <location>
        <begin position="1"/>
        <end position="18"/>
    </location>
</feature>
<dbReference type="Pfam" id="PF06585">
    <property type="entry name" value="JHBP"/>
    <property type="match status" value="1"/>
</dbReference>
<dbReference type="InterPro" id="IPR010562">
    <property type="entry name" value="Haemolymph_juvenile_hormone-bd"/>
</dbReference>
<dbReference type="AlphaFoldDB" id="A0AAW2IGL9"/>
<reference evidence="2" key="1">
    <citation type="journal article" date="2024" name="Gigascience">
        <title>Chromosome-level genome of the poultry shaft louse Menopon gallinae provides insight into the host-switching and adaptive evolution of parasitic lice.</title>
        <authorList>
            <person name="Xu Y."/>
            <person name="Ma L."/>
            <person name="Liu S."/>
            <person name="Liang Y."/>
            <person name="Liu Q."/>
            <person name="He Z."/>
            <person name="Tian L."/>
            <person name="Duan Y."/>
            <person name="Cai W."/>
            <person name="Li H."/>
            <person name="Song F."/>
        </authorList>
    </citation>
    <scope>NUCLEOTIDE SEQUENCE</scope>
    <source>
        <strain evidence="2">Cailab_2023a</strain>
    </source>
</reference>
<dbReference type="PANTHER" id="PTHR11008">
    <property type="entry name" value="PROTEIN TAKEOUT-LIKE PROTEIN"/>
    <property type="match status" value="1"/>
</dbReference>
<dbReference type="PANTHER" id="PTHR11008:SF9">
    <property type="entry name" value="PROTEIN TAKEOUT-LIKE PROTEIN"/>
    <property type="match status" value="1"/>
</dbReference>
<name>A0AAW2IGL9_9NEOP</name>
<comment type="caution">
    <text evidence="2">The sequence shown here is derived from an EMBL/GenBank/DDBJ whole genome shotgun (WGS) entry which is preliminary data.</text>
</comment>
<evidence type="ECO:0000313" key="2">
    <source>
        <dbReference type="EMBL" id="KAL0281314.1"/>
    </source>
</evidence>
<keyword evidence="1" id="KW-0732">Signal</keyword>
<sequence>MHRKVFPVILLLAAPIVAGPVPDGRLETHPDIYGLEDSILQLFERLRQILKYGSPDSDIPPLDPLNLKSLHFDFYLEDTELKGYFKNTVIKNLSCFEVTNVTASLRPKMELKLGLSFEELFISGFYRLFGSLFGDLPIDGIGSFSVDMKNFTLYLDVQMRTKAGIPQIKELSLDFQVQNITVKYQNIIESNEMKTFAESFVKSVLDRFKVECLPPLLNMLKVVGNDFLVKWFDSEEYLLPMIKKFF</sequence>
<dbReference type="Gene3D" id="3.15.10.30">
    <property type="entry name" value="Haemolymph juvenile hormone binding protein"/>
    <property type="match status" value="1"/>
</dbReference>
<dbReference type="InterPro" id="IPR038606">
    <property type="entry name" value="To_sf"/>
</dbReference>